<dbReference type="GO" id="GO:0030246">
    <property type="term" value="F:carbohydrate binding"/>
    <property type="evidence" value="ECO:0007669"/>
    <property type="project" value="UniProtKB-KW"/>
</dbReference>
<evidence type="ECO:0000313" key="5">
    <source>
        <dbReference type="Proteomes" id="UP000264800"/>
    </source>
</evidence>
<dbReference type="InterPro" id="IPR050111">
    <property type="entry name" value="C-type_lectin/snaclec_domain"/>
</dbReference>
<dbReference type="OMA" id="LRYWEAK"/>
<proteinExistence type="predicted"/>
<dbReference type="RefSeq" id="XP_017276626.1">
    <property type="nucleotide sequence ID" value="XM_017421137.3"/>
</dbReference>
<dbReference type="SUPFAM" id="SSF56436">
    <property type="entry name" value="C-type lectin-like"/>
    <property type="match status" value="1"/>
</dbReference>
<reference evidence="4" key="2">
    <citation type="submission" date="2025-09" db="UniProtKB">
        <authorList>
            <consortium name="Ensembl"/>
        </authorList>
    </citation>
    <scope>IDENTIFICATION</scope>
</reference>
<dbReference type="PROSITE" id="PS50041">
    <property type="entry name" value="C_TYPE_LECTIN_2"/>
    <property type="match status" value="1"/>
</dbReference>
<dbReference type="KEGG" id="kmr:108238826"/>
<keyword evidence="5" id="KW-1185">Reference proteome</keyword>
<dbReference type="Pfam" id="PF00059">
    <property type="entry name" value="Lectin_C"/>
    <property type="match status" value="1"/>
</dbReference>
<dbReference type="Proteomes" id="UP000264800">
    <property type="component" value="Unplaced"/>
</dbReference>
<keyword evidence="2" id="KW-1015">Disulfide bond</keyword>
<protein>
    <submittedName>
        <fullName evidence="4">CD209 antigen-like protein E</fullName>
    </submittedName>
</protein>
<dbReference type="GeneTree" id="ENSGT01030000234575"/>
<dbReference type="InterPro" id="IPR018378">
    <property type="entry name" value="C-type_lectin_CS"/>
</dbReference>
<dbReference type="InterPro" id="IPR033989">
    <property type="entry name" value="CD209-like_CTLD"/>
</dbReference>
<reference evidence="4" key="1">
    <citation type="submission" date="2025-08" db="UniProtKB">
        <authorList>
            <consortium name="Ensembl"/>
        </authorList>
    </citation>
    <scope>IDENTIFICATION</scope>
</reference>
<evidence type="ECO:0000256" key="1">
    <source>
        <dbReference type="ARBA" id="ARBA00022734"/>
    </source>
</evidence>
<sequence length="145" mass="16410">MKKELIALQSSLKKKKLCPAGWTMFRSSCYVISGCGSWDEGRQDCRNKEADLVVVDGTEEQRFLSTLTKKSAWIGLTDKEKEGSWKWTDGSSLTLTNWKKSQPDNGGGWFREEDCAEMTENGSWNDLSCSTSLHWICEKVQSEVV</sequence>
<dbReference type="InterPro" id="IPR016187">
    <property type="entry name" value="CTDL_fold"/>
</dbReference>
<dbReference type="AlphaFoldDB" id="A0A3Q3A439"/>
<organism evidence="4 5">
    <name type="scientific">Kryptolebias marmoratus</name>
    <name type="common">Mangrove killifish</name>
    <name type="synonym">Rivulus marmoratus</name>
    <dbReference type="NCBI Taxonomy" id="37003"/>
    <lineage>
        <taxon>Eukaryota</taxon>
        <taxon>Metazoa</taxon>
        <taxon>Chordata</taxon>
        <taxon>Craniata</taxon>
        <taxon>Vertebrata</taxon>
        <taxon>Euteleostomi</taxon>
        <taxon>Actinopterygii</taxon>
        <taxon>Neopterygii</taxon>
        <taxon>Teleostei</taxon>
        <taxon>Neoteleostei</taxon>
        <taxon>Acanthomorphata</taxon>
        <taxon>Ovalentaria</taxon>
        <taxon>Atherinomorphae</taxon>
        <taxon>Cyprinodontiformes</taxon>
        <taxon>Rivulidae</taxon>
        <taxon>Kryptolebias</taxon>
    </lineage>
</organism>
<dbReference type="Ensembl" id="ENSKMAT00000005723.1">
    <property type="protein sequence ID" value="ENSKMAP00000005624.1"/>
    <property type="gene ID" value="ENSKMAG00000004271.1"/>
</dbReference>
<dbReference type="GeneID" id="108238826"/>
<dbReference type="InterPro" id="IPR016186">
    <property type="entry name" value="C-type_lectin-like/link_sf"/>
</dbReference>
<dbReference type="PROSITE" id="PS00615">
    <property type="entry name" value="C_TYPE_LECTIN_1"/>
    <property type="match status" value="1"/>
</dbReference>
<dbReference type="Gene3D" id="3.10.100.10">
    <property type="entry name" value="Mannose-Binding Protein A, subunit A"/>
    <property type="match status" value="1"/>
</dbReference>
<evidence type="ECO:0000256" key="2">
    <source>
        <dbReference type="ARBA" id="ARBA00023157"/>
    </source>
</evidence>
<feature type="domain" description="C-type lectin" evidence="3">
    <location>
        <begin position="25"/>
        <end position="138"/>
    </location>
</feature>
<keyword evidence="1" id="KW-0430">Lectin</keyword>
<dbReference type="InterPro" id="IPR001304">
    <property type="entry name" value="C-type_lectin-like"/>
</dbReference>
<dbReference type="SMART" id="SM00034">
    <property type="entry name" value="CLECT"/>
    <property type="match status" value="1"/>
</dbReference>
<accession>A0A3Q3A439</accession>
<evidence type="ECO:0000259" key="3">
    <source>
        <dbReference type="PROSITE" id="PS50041"/>
    </source>
</evidence>
<dbReference type="PANTHER" id="PTHR22803">
    <property type="entry name" value="MANNOSE, PHOSPHOLIPASE, LECTIN RECEPTOR RELATED"/>
    <property type="match status" value="1"/>
</dbReference>
<dbReference type="CDD" id="cd03590">
    <property type="entry name" value="CLECT_DC-SIGN_like"/>
    <property type="match status" value="1"/>
</dbReference>
<dbReference type="OrthoDB" id="6133475at2759"/>
<evidence type="ECO:0000313" key="4">
    <source>
        <dbReference type="Ensembl" id="ENSKMAP00000005624.1"/>
    </source>
</evidence>
<name>A0A3Q3A439_KRYMA</name>